<feature type="region of interest" description="Disordered" evidence="1">
    <location>
        <begin position="37"/>
        <end position="70"/>
    </location>
</feature>
<evidence type="ECO:0000313" key="2">
    <source>
        <dbReference type="EMBL" id="AUX10791.1"/>
    </source>
</evidence>
<sequence length="70" mass="7531">MGILDAVRDLFSEPPQQRSSKSESVGAYWCHDCAERVPGSDQTEDTAPECPSCGEEMSFERSPGTASCAC</sequence>
<evidence type="ECO:0000256" key="1">
    <source>
        <dbReference type="SAM" id="MobiDB-lite"/>
    </source>
</evidence>
<feature type="compositionally biased region" description="Basic and acidic residues" evidence="1">
    <location>
        <begin position="1"/>
        <end position="11"/>
    </location>
</feature>
<evidence type="ECO:0000313" key="3">
    <source>
        <dbReference type="Proteomes" id="UP000263012"/>
    </source>
</evidence>
<name>A0A343TNW9_9EURY</name>
<dbReference type="AlphaFoldDB" id="A0A343TNW9"/>
<feature type="compositionally biased region" description="Polar residues" evidence="1">
    <location>
        <begin position="14"/>
        <end position="23"/>
    </location>
</feature>
<keyword evidence="3" id="KW-1185">Reference proteome</keyword>
<protein>
    <submittedName>
        <fullName evidence="2">Uncharacterized protein</fullName>
    </submittedName>
</protein>
<dbReference type="EMBL" id="CP025066">
    <property type="protein sequence ID" value="AUX10791.1"/>
    <property type="molecule type" value="Genomic_DNA"/>
</dbReference>
<feature type="region of interest" description="Disordered" evidence="1">
    <location>
        <begin position="1"/>
        <end position="25"/>
    </location>
</feature>
<organism evidence="2 3">
    <name type="scientific">Halalkaliarchaeum desulfuricum</name>
    <dbReference type="NCBI Taxonomy" id="2055893"/>
    <lineage>
        <taxon>Archaea</taxon>
        <taxon>Methanobacteriati</taxon>
        <taxon>Methanobacteriota</taxon>
        <taxon>Stenosarchaea group</taxon>
        <taxon>Halobacteria</taxon>
        <taxon>Halobacteriales</taxon>
        <taxon>Haloferacaceae</taxon>
        <taxon>Halalkaliarchaeum</taxon>
    </lineage>
</organism>
<reference evidence="3" key="1">
    <citation type="submission" date="2017-11" db="EMBL/GenBank/DDBJ databases">
        <title>Phenotypic and genomic properties of facultatively anaerobic sulfur-reducing natronoarchaea from hypersaline soda lakes.</title>
        <authorList>
            <person name="Sorokin D.Y."/>
            <person name="Kublanov I.V."/>
            <person name="Roman P."/>
            <person name="Sinninghe Damste J.S."/>
            <person name="Golyshin P.N."/>
            <person name="Rojo D."/>
            <person name="Ciordia S."/>
            <person name="Mena M.D.C."/>
            <person name="Ferrer M."/>
            <person name="Messina E."/>
            <person name="Smedile F."/>
            <person name="La Spada G."/>
            <person name="La Cono V."/>
            <person name="Yakimov M.M."/>
        </authorList>
    </citation>
    <scope>NUCLEOTIDE SEQUENCE [LARGE SCALE GENOMIC DNA]</scope>
    <source>
        <strain evidence="3">AArc-Sl</strain>
    </source>
</reference>
<dbReference type="Proteomes" id="UP000263012">
    <property type="component" value="Chromosome"/>
</dbReference>
<dbReference type="KEGG" id="hdf:AArcSl_3185"/>
<proteinExistence type="predicted"/>
<gene>
    <name evidence="2" type="ORF">AArcSl_3185</name>
</gene>
<accession>A0A343TNW9</accession>